<dbReference type="EMBL" id="JPVT01000058">
    <property type="protein sequence ID" value="KFN92166.1"/>
    <property type="molecule type" value="Genomic_DNA"/>
</dbReference>
<dbReference type="PATRIC" id="fig|1302648.3.peg.609"/>
<gene>
    <name evidence="1" type="ORF">TMU3MR103_0627</name>
</gene>
<reference evidence="1 2" key="1">
    <citation type="submission" date="2014-08" db="EMBL/GenBank/DDBJ databases">
        <title>Genome sequence of Tetragenococcus muriaticus.</title>
        <authorList>
            <person name="Chuea-nongthon C."/>
            <person name="Rodtong S."/>
            <person name="Yongsawatdigul J."/>
            <person name="Steele J.L."/>
            <person name="Liu X.-y."/>
            <person name="Speers J."/>
            <person name="Glasner J.D."/>
            <person name="Neeno-Eckwall E.C."/>
        </authorList>
    </citation>
    <scope>NUCLEOTIDE SEQUENCE [LARGE SCALE GENOMIC DNA]</scope>
    <source>
        <strain evidence="1 2">3MR10-3</strain>
    </source>
</reference>
<protein>
    <submittedName>
        <fullName evidence="1">Uncharacterized protein</fullName>
    </submittedName>
</protein>
<organism evidence="1 2">
    <name type="scientific">Tetragenococcus muriaticus 3MR10-3</name>
    <dbReference type="NCBI Taxonomy" id="1302648"/>
    <lineage>
        <taxon>Bacteria</taxon>
        <taxon>Bacillati</taxon>
        <taxon>Bacillota</taxon>
        <taxon>Bacilli</taxon>
        <taxon>Lactobacillales</taxon>
        <taxon>Enterococcaceae</taxon>
        <taxon>Tetragenococcus</taxon>
    </lineage>
</organism>
<dbReference type="Proteomes" id="UP000029381">
    <property type="component" value="Unassembled WGS sequence"/>
</dbReference>
<sequence>MKKNDYKQKTIDQFVEYLQSLSVEQLNDVTLGMEEYDDEAEFTLEVSVKKS</sequence>
<evidence type="ECO:0000313" key="2">
    <source>
        <dbReference type="Proteomes" id="UP000029381"/>
    </source>
</evidence>
<proteinExistence type="predicted"/>
<dbReference type="AlphaFoldDB" id="A0A091C2T2"/>
<evidence type="ECO:0000313" key="1">
    <source>
        <dbReference type="EMBL" id="KFN92166.1"/>
    </source>
</evidence>
<name>A0A091C2T2_9ENTE</name>
<dbReference type="RefSeq" id="WP_156096360.1">
    <property type="nucleotide sequence ID" value="NZ_JPVT01000058.1"/>
</dbReference>
<accession>A0A091C2T2</accession>
<keyword evidence="2" id="KW-1185">Reference proteome</keyword>
<comment type="caution">
    <text evidence="1">The sequence shown here is derived from an EMBL/GenBank/DDBJ whole genome shotgun (WGS) entry which is preliminary data.</text>
</comment>